<dbReference type="PANTHER" id="PTHR19302">
    <property type="entry name" value="GAMMA TUBULIN COMPLEX PROTEIN"/>
    <property type="match status" value="1"/>
</dbReference>
<dbReference type="Gene3D" id="1.20.120.1900">
    <property type="entry name" value="Gamma-tubulin complex, C-terminal domain"/>
    <property type="match status" value="1"/>
</dbReference>
<dbReference type="GO" id="GO:0000278">
    <property type="term" value="P:mitotic cell cycle"/>
    <property type="evidence" value="ECO:0007669"/>
    <property type="project" value="TreeGrafter"/>
</dbReference>
<dbReference type="CDD" id="cd22572">
    <property type="entry name" value="GCP5_NTD"/>
    <property type="match status" value="1"/>
</dbReference>
<accession>A0AAE0DLI0</accession>
<evidence type="ECO:0000256" key="4">
    <source>
        <dbReference type="ARBA" id="ARBA00023212"/>
    </source>
</evidence>
<evidence type="ECO:0000313" key="9">
    <source>
        <dbReference type="EMBL" id="KAK3171403.1"/>
    </source>
</evidence>
<evidence type="ECO:0000256" key="3">
    <source>
        <dbReference type="ARBA" id="ARBA00022701"/>
    </source>
</evidence>
<comment type="caution">
    <text evidence="9">The sequence shown here is derived from an EMBL/GenBank/DDBJ whole genome shotgun (WGS) entry which is preliminary data.</text>
</comment>
<name>A0AAE0DLI0_9LECA</name>
<dbReference type="EMBL" id="JASNWA010000008">
    <property type="protein sequence ID" value="KAK3171403.1"/>
    <property type="molecule type" value="Genomic_DNA"/>
</dbReference>
<dbReference type="GO" id="GO:0043015">
    <property type="term" value="F:gamma-tubulin binding"/>
    <property type="evidence" value="ECO:0007669"/>
    <property type="project" value="InterPro"/>
</dbReference>
<keyword evidence="3 5" id="KW-0493">Microtubule</keyword>
<evidence type="ECO:0000256" key="1">
    <source>
        <dbReference type="ARBA" id="ARBA00010337"/>
    </source>
</evidence>
<dbReference type="GO" id="GO:0000930">
    <property type="term" value="C:gamma-tubulin complex"/>
    <property type="evidence" value="ECO:0007669"/>
    <property type="project" value="TreeGrafter"/>
</dbReference>
<evidence type="ECO:0000313" key="10">
    <source>
        <dbReference type="Proteomes" id="UP001276659"/>
    </source>
</evidence>
<dbReference type="GO" id="GO:0007020">
    <property type="term" value="P:microtubule nucleation"/>
    <property type="evidence" value="ECO:0007669"/>
    <property type="project" value="InterPro"/>
</dbReference>
<dbReference type="GO" id="GO:0005874">
    <property type="term" value="C:microtubule"/>
    <property type="evidence" value="ECO:0007669"/>
    <property type="project" value="UniProtKB-KW"/>
</dbReference>
<dbReference type="InterPro" id="IPR041470">
    <property type="entry name" value="GCP_N"/>
</dbReference>
<proteinExistence type="inferred from homology"/>
<feature type="domain" description="Gamma tubulin complex component C-terminal" evidence="6">
    <location>
        <begin position="557"/>
        <end position="865"/>
    </location>
</feature>
<dbReference type="InterPro" id="IPR040457">
    <property type="entry name" value="GCP_C"/>
</dbReference>
<feature type="domain" description="Gamma-Tubulin ring complex non-core subunit mod21 N-terminal" evidence="7">
    <location>
        <begin position="64"/>
        <end position="153"/>
    </location>
</feature>
<dbReference type="PANTHER" id="PTHR19302:SF33">
    <property type="entry name" value="GAMMA-TUBULIN COMPLEX COMPONENT 5"/>
    <property type="match status" value="1"/>
</dbReference>
<evidence type="ECO:0000256" key="5">
    <source>
        <dbReference type="RuleBase" id="RU363050"/>
    </source>
</evidence>
<organism evidence="9 10">
    <name type="scientific">Lepraria neglecta</name>
    <dbReference type="NCBI Taxonomy" id="209136"/>
    <lineage>
        <taxon>Eukaryota</taxon>
        <taxon>Fungi</taxon>
        <taxon>Dikarya</taxon>
        <taxon>Ascomycota</taxon>
        <taxon>Pezizomycotina</taxon>
        <taxon>Lecanoromycetes</taxon>
        <taxon>OSLEUM clade</taxon>
        <taxon>Lecanoromycetidae</taxon>
        <taxon>Lecanorales</taxon>
        <taxon>Lecanorineae</taxon>
        <taxon>Stereocaulaceae</taxon>
        <taxon>Lepraria</taxon>
    </lineage>
</organism>
<evidence type="ECO:0000259" key="7">
    <source>
        <dbReference type="Pfam" id="PF14609"/>
    </source>
</evidence>
<comment type="subcellular location">
    <subcellularLocation>
        <location evidence="5">Cytoplasm</location>
        <location evidence="5">Cytoskeleton</location>
        <location evidence="5">Microtubule organizing center</location>
    </subcellularLocation>
</comment>
<feature type="domain" description="Gamma tubulin complex component protein N-terminal" evidence="8">
    <location>
        <begin position="235"/>
        <end position="546"/>
    </location>
</feature>
<dbReference type="Pfam" id="PF14609">
    <property type="entry name" value="GCP5-Mod21_N"/>
    <property type="match status" value="1"/>
</dbReference>
<evidence type="ECO:0000256" key="2">
    <source>
        <dbReference type="ARBA" id="ARBA00022490"/>
    </source>
</evidence>
<keyword evidence="10" id="KW-1185">Reference proteome</keyword>
<gene>
    <name evidence="9" type="ORF">OEA41_003487</name>
</gene>
<dbReference type="Proteomes" id="UP001276659">
    <property type="component" value="Unassembled WGS sequence"/>
</dbReference>
<dbReference type="GO" id="GO:0051225">
    <property type="term" value="P:spindle assembly"/>
    <property type="evidence" value="ECO:0007669"/>
    <property type="project" value="TreeGrafter"/>
</dbReference>
<dbReference type="InterPro" id="IPR059169">
    <property type="entry name" value="GCP5_N_ext"/>
</dbReference>
<evidence type="ECO:0000259" key="6">
    <source>
        <dbReference type="Pfam" id="PF04130"/>
    </source>
</evidence>
<dbReference type="GO" id="GO:0031122">
    <property type="term" value="P:cytoplasmic microtubule organization"/>
    <property type="evidence" value="ECO:0007669"/>
    <property type="project" value="TreeGrafter"/>
</dbReference>
<dbReference type="GO" id="GO:0051321">
    <property type="term" value="P:meiotic cell cycle"/>
    <property type="evidence" value="ECO:0007669"/>
    <property type="project" value="TreeGrafter"/>
</dbReference>
<dbReference type="Pfam" id="PF04130">
    <property type="entry name" value="GCP_C_terminal"/>
    <property type="match status" value="1"/>
</dbReference>
<dbReference type="InterPro" id="IPR032797">
    <property type="entry name" value="Mod21_N"/>
</dbReference>
<dbReference type="GO" id="GO:0000922">
    <property type="term" value="C:spindle pole"/>
    <property type="evidence" value="ECO:0007669"/>
    <property type="project" value="InterPro"/>
</dbReference>
<dbReference type="GO" id="GO:0005816">
    <property type="term" value="C:spindle pole body"/>
    <property type="evidence" value="ECO:0007669"/>
    <property type="project" value="UniProtKB-ARBA"/>
</dbReference>
<keyword evidence="4 5" id="KW-0206">Cytoskeleton</keyword>
<dbReference type="Pfam" id="PF17681">
    <property type="entry name" value="GCP_N_terminal"/>
    <property type="match status" value="1"/>
</dbReference>
<dbReference type="InterPro" id="IPR007259">
    <property type="entry name" value="GCP"/>
</dbReference>
<keyword evidence="2 5" id="KW-0963">Cytoplasm</keyword>
<dbReference type="InterPro" id="IPR042241">
    <property type="entry name" value="GCP_C_sf"/>
</dbReference>
<evidence type="ECO:0000259" key="8">
    <source>
        <dbReference type="Pfam" id="PF17681"/>
    </source>
</evidence>
<dbReference type="AlphaFoldDB" id="A0AAE0DLI0"/>
<comment type="similarity">
    <text evidence="1 5">Belongs to the TUBGCP family.</text>
</comment>
<protein>
    <recommendedName>
        <fullName evidence="5">Spindle pole body component</fullName>
    </recommendedName>
</protein>
<reference evidence="9" key="1">
    <citation type="submission" date="2022-11" db="EMBL/GenBank/DDBJ databases">
        <title>Chromosomal genome sequence assembly and mating type (MAT) locus characterization of the leprose asexual lichenized fungus Lepraria neglecta (Nyl.) Erichsen.</title>
        <authorList>
            <person name="Allen J.L."/>
            <person name="Pfeffer B."/>
        </authorList>
    </citation>
    <scope>NUCLEOTIDE SEQUENCE</scope>
    <source>
        <strain evidence="9">Allen 5258</strain>
    </source>
</reference>
<sequence>MAHTAAIGPLFEELVKATIKTSSEAQLEQYKRAALRTFAQSQSGRINQFDMHARLDGLEEKARVLNNDSLADALHLRLAELSSRSDKWTPEILSLLLELSDRPVQNTKVEDLVLLEPDPSPATLTWSDIVAEDPLDNQDGIWDNVDFAGDGSDEDEVFKIDRSDDSEHTPDSSLLDSETIEAKLEDITWPNDDSGLREIVEAQFWKPNVVTSSAKESEQGKDHSPKLLLTEVQAIREVIFMLLGLPTSTFTLNGNEKLLLSPGFGVRHVSQESITNLLQELAEIGDKLRIVRRWVERETAVPLEQTFQAAIESRLGDFHDNLNEIQANFLKPQLQFTPSLLQLYDEVYRSSRVIQQIHGILMGLKLTSECELPFGILECLFEKTCANQSIGDADGYESMAKLFFECFRTYLRPIQSWMETGQLSKHDRVMFVRKSPTDVPLSFMWQERYHLIRRDKAKLHAPTFLHVAAMKIFNTGKSVDFLKHLGYEEEKSGRQSLSDYVMTFENVCQPAGLGMLSPFPELFDMAFDTWIASKHRSSSLMLRRQLESECGLQKSLDALEFIYFFRNGALSLNIALKIFERIDHGNCRWNDNFVLTELFQETFITTACIDLDSLDVRSNATAVHDNLLRARRSMGALEDLRVTYMLPWPIANIIKTESLEIYQHIFVLLIQLQRAKYLLQMQKLPKNVSPTVEKYLLLMYSLHHRLLWFTDTVLTYVTDMVLLASTIDMRLKMTRAEDVDAMIVVHEAYISQLQDRCFFTKQHGPIRQAIVSLLDLTVLFSDIQASFVTQIYSGRPEYHRTRERKIADLDSEDDEDNAHDAGNIGVSSVSNAELPNIDRLKSMSDTFRKLHGFVTAVVQGASKADSAPCWEILANSLAVGLGK</sequence>
<dbReference type="GO" id="GO:0051011">
    <property type="term" value="F:microtubule minus-end binding"/>
    <property type="evidence" value="ECO:0007669"/>
    <property type="project" value="TreeGrafter"/>
</dbReference>